<accession>T1KS39</accession>
<protein>
    <submittedName>
        <fullName evidence="1">Uncharacterized protein</fullName>
    </submittedName>
</protein>
<reference evidence="1" key="2">
    <citation type="submission" date="2015-06" db="UniProtKB">
        <authorList>
            <consortium name="EnsemblMetazoa"/>
        </authorList>
    </citation>
    <scope>IDENTIFICATION</scope>
</reference>
<dbReference type="SUPFAM" id="SSF63748">
    <property type="entry name" value="Tudor/PWWP/MBT"/>
    <property type="match status" value="1"/>
</dbReference>
<dbReference type="AlphaFoldDB" id="T1KS39"/>
<dbReference type="HOGENOM" id="CLU_427213_0_0_1"/>
<evidence type="ECO:0000313" key="1">
    <source>
        <dbReference type="EnsemblMetazoa" id="tetur19g01740.1"/>
    </source>
</evidence>
<dbReference type="EnsemblMetazoa" id="tetur19g01740.1">
    <property type="protein sequence ID" value="tetur19g01740.1"/>
    <property type="gene ID" value="tetur19g01740"/>
</dbReference>
<keyword evidence="2" id="KW-1185">Reference proteome</keyword>
<organism evidence="1 2">
    <name type="scientific">Tetranychus urticae</name>
    <name type="common">Two-spotted spider mite</name>
    <dbReference type="NCBI Taxonomy" id="32264"/>
    <lineage>
        <taxon>Eukaryota</taxon>
        <taxon>Metazoa</taxon>
        <taxon>Ecdysozoa</taxon>
        <taxon>Arthropoda</taxon>
        <taxon>Chelicerata</taxon>
        <taxon>Arachnida</taxon>
        <taxon>Acari</taxon>
        <taxon>Acariformes</taxon>
        <taxon>Trombidiformes</taxon>
        <taxon>Prostigmata</taxon>
        <taxon>Eleutherengona</taxon>
        <taxon>Raphignathae</taxon>
        <taxon>Tetranychoidea</taxon>
        <taxon>Tetranychidae</taxon>
        <taxon>Tetranychus</taxon>
    </lineage>
</organism>
<reference evidence="2" key="1">
    <citation type="submission" date="2011-08" db="EMBL/GenBank/DDBJ databases">
        <authorList>
            <person name="Rombauts S."/>
        </authorList>
    </citation>
    <scope>NUCLEOTIDE SEQUENCE</scope>
    <source>
        <strain evidence="2">London</strain>
    </source>
</reference>
<sequence>MKDEFKVHKCLTFYCNNCPARGTCNSCGQEIVTPDFIFHGNLKPCKFTNCEEDASLHCTCTQMELCEIHMLKVHSKVPEQKRCTPVYLYQEKEETFCSCKEFYSSFYNKSTQEELCFSCFIKLEDKNDFMEKDSLSHEYFESRLELLRNSISTYYRLNKSREEKFKDEIEIYNNKTTDVLLKVTELVEESKLNNFMKLAQMKQANREAQILADKLGDAATVSMLMKIGQSHKNKQKIVHDRLASWVKEKVKRLNQPSLSKIFIDLRDQGTRCIVQETIEPPVTSNEVISEPGTSGLKIARTTKHQLEGSPQGIRPFNKLVIDMRIGPNVDRDERIHEQEDQVRPERDETDSIHTDDIFESEDDYDPCSPVMVFDNQQIGPLRKLDYQEQQEVHVRLTGIRCPLWLFFEIPELQEKRIEIINMLDDETLILTRAFDIKTGDFVIIQDKEQFGSKKKRAKIMRPGTSPNRWLVKLLDYGRAISVPASKIFSYPETFDYTDETCFHAALLDIRPRSRFVFVMNQPYNAVWFIKNQLLHPSGLAMVTRKYMSQDGRVWCHVKSKRNNVVYDWARELVKANLALAYIEAFIPSKDYCYLGHFYGKCRQDCPRVHDCPFCEQKHLLTSCFALVQETKAKEKQAIRLA</sequence>
<name>T1KS39_TETUR</name>
<evidence type="ECO:0000313" key="2">
    <source>
        <dbReference type="Proteomes" id="UP000015104"/>
    </source>
</evidence>
<dbReference type="Proteomes" id="UP000015104">
    <property type="component" value="Unassembled WGS sequence"/>
</dbReference>
<dbReference type="EMBL" id="CAEY01000422">
    <property type="status" value="NOT_ANNOTATED_CDS"/>
    <property type="molecule type" value="Genomic_DNA"/>
</dbReference>
<proteinExistence type="predicted"/>